<keyword evidence="3" id="KW-1185">Reference proteome</keyword>
<name>A0A926F2Y4_9BACT</name>
<comment type="caution">
    <text evidence="2">The sequence shown here is derived from an EMBL/GenBank/DDBJ whole genome shotgun (WGS) entry which is preliminary data.</text>
</comment>
<evidence type="ECO:0000256" key="1">
    <source>
        <dbReference type="SAM" id="Phobius"/>
    </source>
</evidence>
<keyword evidence="1" id="KW-0472">Membrane</keyword>
<dbReference type="EMBL" id="JACRTF010000001">
    <property type="protein sequence ID" value="MBC8593045.1"/>
    <property type="molecule type" value="Genomic_DNA"/>
</dbReference>
<reference evidence="2" key="1">
    <citation type="submission" date="2020-08" db="EMBL/GenBank/DDBJ databases">
        <title>Genome public.</title>
        <authorList>
            <person name="Liu C."/>
            <person name="Sun Q."/>
        </authorList>
    </citation>
    <scope>NUCLEOTIDE SEQUENCE</scope>
    <source>
        <strain evidence="2">N12</strain>
    </source>
</reference>
<keyword evidence="1" id="KW-0812">Transmembrane</keyword>
<keyword evidence="1" id="KW-1133">Transmembrane helix</keyword>
<accession>A0A926F2Y4</accession>
<feature type="transmembrane region" description="Helical" evidence="1">
    <location>
        <begin position="31"/>
        <end position="50"/>
    </location>
</feature>
<sequence length="56" mass="6482">MSGFPEVASVTFEDGFMVASFLVVDGVDWRIYIYCLSFTVFLLYFSYLCLGRLNDY</sequence>
<evidence type="ECO:0000313" key="3">
    <source>
        <dbReference type="Proteomes" id="UP000651085"/>
    </source>
</evidence>
<evidence type="ECO:0008006" key="4">
    <source>
        <dbReference type="Google" id="ProtNLM"/>
    </source>
</evidence>
<evidence type="ECO:0000313" key="2">
    <source>
        <dbReference type="EMBL" id="MBC8593045.1"/>
    </source>
</evidence>
<dbReference type="Proteomes" id="UP000651085">
    <property type="component" value="Unassembled WGS sequence"/>
</dbReference>
<gene>
    <name evidence="2" type="ORF">H8744_07200</name>
</gene>
<dbReference type="AlphaFoldDB" id="A0A926F2Y4"/>
<dbReference type="RefSeq" id="WP_262434206.1">
    <property type="nucleotide sequence ID" value="NZ_JACRTF010000001.1"/>
</dbReference>
<protein>
    <recommendedName>
        <fullName evidence="4">Transmembrane protein</fullName>
    </recommendedName>
</protein>
<proteinExistence type="predicted"/>
<organism evidence="2 3">
    <name type="scientific">Jilunia laotingensis</name>
    <dbReference type="NCBI Taxonomy" id="2763675"/>
    <lineage>
        <taxon>Bacteria</taxon>
        <taxon>Pseudomonadati</taxon>
        <taxon>Bacteroidota</taxon>
        <taxon>Bacteroidia</taxon>
        <taxon>Bacteroidales</taxon>
        <taxon>Bacteroidaceae</taxon>
        <taxon>Jilunia</taxon>
    </lineage>
</organism>